<dbReference type="InterPro" id="IPR013594">
    <property type="entry name" value="Dynein_heavy_tail"/>
</dbReference>
<dbReference type="GO" id="GO:0007018">
    <property type="term" value="P:microtubule-based movement"/>
    <property type="evidence" value="ECO:0007669"/>
    <property type="project" value="InterPro"/>
</dbReference>
<evidence type="ECO:0000259" key="1">
    <source>
        <dbReference type="Pfam" id="PF08385"/>
    </source>
</evidence>
<dbReference type="GO" id="GO:0051959">
    <property type="term" value="F:dynein light intermediate chain binding"/>
    <property type="evidence" value="ECO:0007669"/>
    <property type="project" value="InterPro"/>
</dbReference>
<sequence>MSQLCRALSNQVIISCRNLIDLSILFEGRTRSSMKIFQECIRCCSTYKSMYNKVKLTNDRTGDSQWNSDLKIILNSVDTFMERCQEMIELCETMLIYGRLDETQDVPKPTFGFTRGAEFEKVCDKIEDLFHESFSKVEQVQDCILDVQSSDWYREMNRFRKDMKKIDTIAENLILESFNMVKNVEEGLLTLQSLYEYSKRPSLFNVIEKKTAMVYKMFWDELQEAKLSLLSEKNSYARLMPKYAGRAWTSLVKKTQLKSLYDLFQEKLWLPKVTIAVEIESLYQDVIQTFDEAILSNYKRWLEVAESKIGVRLKRSLICRSLQKPGLLEVNIDRKLLYVFSEAKLWVDMGFPIPNEMSQLVARRNELTLLYR</sequence>
<dbReference type="Pfam" id="PF08385">
    <property type="entry name" value="DHC_N1"/>
    <property type="match status" value="1"/>
</dbReference>
<gene>
    <name evidence="2" type="ORF">BEMITA_LOCUS12295</name>
</gene>
<name>A0A9P0AKQ3_BEMTA</name>
<dbReference type="GO" id="GO:0005858">
    <property type="term" value="C:axonemal dynein complex"/>
    <property type="evidence" value="ECO:0007669"/>
    <property type="project" value="TreeGrafter"/>
</dbReference>
<dbReference type="PANTHER" id="PTHR46532">
    <property type="entry name" value="MALE FERTILITY FACTOR KL5"/>
    <property type="match status" value="1"/>
</dbReference>
<dbReference type="GO" id="GO:0045505">
    <property type="term" value="F:dynein intermediate chain binding"/>
    <property type="evidence" value="ECO:0007669"/>
    <property type="project" value="InterPro"/>
</dbReference>
<organism evidence="2 3">
    <name type="scientific">Bemisia tabaci</name>
    <name type="common">Sweetpotato whitefly</name>
    <name type="synonym">Aleurodes tabaci</name>
    <dbReference type="NCBI Taxonomy" id="7038"/>
    <lineage>
        <taxon>Eukaryota</taxon>
        <taxon>Metazoa</taxon>
        <taxon>Ecdysozoa</taxon>
        <taxon>Arthropoda</taxon>
        <taxon>Hexapoda</taxon>
        <taxon>Insecta</taxon>
        <taxon>Pterygota</taxon>
        <taxon>Neoptera</taxon>
        <taxon>Paraneoptera</taxon>
        <taxon>Hemiptera</taxon>
        <taxon>Sternorrhyncha</taxon>
        <taxon>Aleyrodoidea</taxon>
        <taxon>Aleyrodidae</taxon>
        <taxon>Aleyrodinae</taxon>
        <taxon>Bemisia</taxon>
    </lineage>
</organism>
<proteinExistence type="predicted"/>
<dbReference type="Proteomes" id="UP001152759">
    <property type="component" value="Chromosome 7"/>
</dbReference>
<dbReference type="EMBL" id="OU963868">
    <property type="protein sequence ID" value="CAH0393944.1"/>
    <property type="molecule type" value="Genomic_DNA"/>
</dbReference>
<protein>
    <recommendedName>
        <fullName evidence="1">Dynein heavy chain tail domain-containing protein</fullName>
    </recommendedName>
</protein>
<feature type="domain" description="Dynein heavy chain tail" evidence="1">
    <location>
        <begin position="1"/>
        <end position="368"/>
    </location>
</feature>
<dbReference type="PANTHER" id="PTHR46532:SF11">
    <property type="entry name" value="DYNEIN AXONEMAL HEAVY CHAIN 12"/>
    <property type="match status" value="1"/>
</dbReference>
<accession>A0A9P0AKQ3</accession>
<dbReference type="InterPro" id="IPR026983">
    <property type="entry name" value="DHC"/>
</dbReference>
<evidence type="ECO:0000313" key="3">
    <source>
        <dbReference type="Proteomes" id="UP001152759"/>
    </source>
</evidence>
<reference evidence="2" key="1">
    <citation type="submission" date="2021-12" db="EMBL/GenBank/DDBJ databases">
        <authorList>
            <person name="King R."/>
        </authorList>
    </citation>
    <scope>NUCLEOTIDE SEQUENCE</scope>
</reference>
<dbReference type="AlphaFoldDB" id="A0A9P0AKQ3"/>
<keyword evidence="3" id="KW-1185">Reference proteome</keyword>
<evidence type="ECO:0000313" key="2">
    <source>
        <dbReference type="EMBL" id="CAH0393944.1"/>
    </source>
</evidence>